<dbReference type="NCBIfam" id="TIGR03357">
    <property type="entry name" value="VI_zyme"/>
    <property type="match status" value="1"/>
</dbReference>
<protein>
    <submittedName>
        <fullName evidence="2">Type VI secretion system baseplate subunit TssE</fullName>
    </submittedName>
</protein>
<dbReference type="InterPro" id="IPR053176">
    <property type="entry name" value="T6SS_TssE1-like"/>
</dbReference>
<dbReference type="InterPro" id="IPR017737">
    <property type="entry name" value="TssE1-like"/>
</dbReference>
<organism evidence="2 3">
    <name type="scientific">Ramlibacter aurantiacus</name>
    <dbReference type="NCBI Taxonomy" id="2801330"/>
    <lineage>
        <taxon>Bacteria</taxon>
        <taxon>Pseudomonadati</taxon>
        <taxon>Pseudomonadota</taxon>
        <taxon>Betaproteobacteria</taxon>
        <taxon>Burkholderiales</taxon>
        <taxon>Comamonadaceae</taxon>
        <taxon>Ramlibacter</taxon>
    </lineage>
</organism>
<feature type="domain" description="IraD/Gp25-like" evidence="1">
    <location>
        <begin position="39"/>
        <end position="141"/>
    </location>
</feature>
<dbReference type="Pfam" id="PF04965">
    <property type="entry name" value="GPW_gp25"/>
    <property type="match status" value="1"/>
</dbReference>
<dbReference type="SUPFAM" id="SSF160719">
    <property type="entry name" value="gpW/gp25-like"/>
    <property type="match status" value="1"/>
</dbReference>
<dbReference type="PANTHER" id="PTHR38595">
    <property type="entry name" value="CYTOPLASMIC PROTEIN-RELATED"/>
    <property type="match status" value="1"/>
</dbReference>
<dbReference type="Proteomes" id="UP000613011">
    <property type="component" value="Unassembled WGS sequence"/>
</dbReference>
<evidence type="ECO:0000313" key="3">
    <source>
        <dbReference type="Proteomes" id="UP000613011"/>
    </source>
</evidence>
<dbReference type="InterPro" id="IPR007048">
    <property type="entry name" value="IraD/Gp25-like"/>
</dbReference>
<dbReference type="AlphaFoldDB" id="A0A937D6A8"/>
<proteinExistence type="predicted"/>
<dbReference type="EMBL" id="JAEQNA010000001">
    <property type="protein sequence ID" value="MBL0419616.1"/>
    <property type="molecule type" value="Genomic_DNA"/>
</dbReference>
<evidence type="ECO:0000259" key="1">
    <source>
        <dbReference type="Pfam" id="PF04965"/>
    </source>
</evidence>
<dbReference type="RefSeq" id="WP_201682630.1">
    <property type="nucleotide sequence ID" value="NZ_JAEQNA010000001.1"/>
</dbReference>
<comment type="caution">
    <text evidence="2">The sequence shown here is derived from an EMBL/GenBank/DDBJ whole genome shotgun (WGS) entry which is preliminary data.</text>
</comment>
<evidence type="ECO:0000313" key="2">
    <source>
        <dbReference type="EMBL" id="MBL0419616.1"/>
    </source>
</evidence>
<reference evidence="2" key="1">
    <citation type="submission" date="2021-01" db="EMBL/GenBank/DDBJ databases">
        <title>Ramlibacter sp. strain AW1 16S ribosomal RNA gene Genome sequencing and assembly.</title>
        <authorList>
            <person name="Kang M."/>
        </authorList>
    </citation>
    <scope>NUCLEOTIDE SEQUENCE</scope>
    <source>
        <strain evidence="2">AW1</strain>
    </source>
</reference>
<name>A0A937D6A8_9BURK</name>
<accession>A0A937D6A8</accession>
<keyword evidence="3" id="KW-1185">Reference proteome</keyword>
<dbReference type="PANTHER" id="PTHR38595:SF1">
    <property type="entry name" value="TYPE VI SECRETION SYSTEM COMPONENT TSSE1"/>
    <property type="match status" value="1"/>
</dbReference>
<gene>
    <name evidence="2" type="primary">tssE</name>
    <name evidence="2" type="ORF">JI739_04560</name>
</gene>
<sequence>MNTPRIRDRLQPALLDRLRDDEPGLREEPLERRVLSRAQLREAVLRDLRWLLNATRATDDTEGLSQARRSVLFYGLPAWSGFTASSLEIPQMEEAIRQALLEHEPRMLPHTVQVEALLSDEPMDWHNQLSFRISAQMWAQPVPLELLLQTDLDLETGEFEVRDLAR</sequence>